<dbReference type="EMBL" id="DS930924">
    <property type="protein sequence ID" value="EEC17922.1"/>
    <property type="molecule type" value="Genomic_DNA"/>
</dbReference>
<dbReference type="VEuPathDB" id="VectorBase:ISCI022366"/>
<dbReference type="Proteomes" id="UP000001555">
    <property type="component" value="Unassembled WGS sequence"/>
</dbReference>
<dbReference type="HOGENOM" id="CLU_1054799_0_0_1"/>
<feature type="compositionally biased region" description="Polar residues" evidence="1">
    <location>
        <begin position="109"/>
        <end position="128"/>
    </location>
</feature>
<reference evidence="3" key="2">
    <citation type="submission" date="2020-05" db="UniProtKB">
        <authorList>
            <consortium name="EnsemblMetazoa"/>
        </authorList>
    </citation>
    <scope>IDENTIFICATION</scope>
    <source>
        <strain evidence="3">wikel</strain>
    </source>
</reference>
<dbReference type="AlphaFoldDB" id="B7QGF0"/>
<organism>
    <name type="scientific">Ixodes scapularis</name>
    <name type="common">Black-legged tick</name>
    <name type="synonym">Deer tick</name>
    <dbReference type="NCBI Taxonomy" id="6945"/>
    <lineage>
        <taxon>Eukaryota</taxon>
        <taxon>Metazoa</taxon>
        <taxon>Ecdysozoa</taxon>
        <taxon>Arthropoda</taxon>
        <taxon>Chelicerata</taxon>
        <taxon>Arachnida</taxon>
        <taxon>Acari</taxon>
        <taxon>Parasitiformes</taxon>
        <taxon>Ixodida</taxon>
        <taxon>Ixodoidea</taxon>
        <taxon>Ixodidae</taxon>
        <taxon>Ixodinae</taxon>
        <taxon>Ixodes</taxon>
    </lineage>
</organism>
<protein>
    <submittedName>
        <fullName evidence="2 3">Uncharacterized protein</fullName>
    </submittedName>
</protein>
<dbReference type="EMBL" id="ABJB010825884">
    <property type="status" value="NOT_ANNOTATED_CDS"/>
    <property type="molecule type" value="Genomic_DNA"/>
</dbReference>
<evidence type="ECO:0000313" key="4">
    <source>
        <dbReference type="Proteomes" id="UP000001555"/>
    </source>
</evidence>
<proteinExistence type="predicted"/>
<evidence type="ECO:0000313" key="3">
    <source>
        <dbReference type="EnsemblMetazoa" id="ISCW022366-PA"/>
    </source>
</evidence>
<accession>B7QGF0</accession>
<dbReference type="OrthoDB" id="6158757at2759"/>
<reference evidence="2 4" key="1">
    <citation type="submission" date="2008-03" db="EMBL/GenBank/DDBJ databases">
        <title>Annotation of Ixodes scapularis.</title>
        <authorList>
            <consortium name="Ixodes scapularis Genome Project Consortium"/>
            <person name="Caler E."/>
            <person name="Hannick L.I."/>
            <person name="Bidwell S."/>
            <person name="Joardar V."/>
            <person name="Thiagarajan M."/>
            <person name="Amedeo P."/>
            <person name="Galinsky K.J."/>
            <person name="Schobel S."/>
            <person name="Inman J."/>
            <person name="Hostetler J."/>
            <person name="Miller J."/>
            <person name="Hammond M."/>
            <person name="Megy K."/>
            <person name="Lawson D."/>
            <person name="Kodira C."/>
            <person name="Sutton G."/>
            <person name="Meyer J."/>
            <person name="Hill C.A."/>
            <person name="Birren B."/>
            <person name="Nene V."/>
            <person name="Collins F."/>
            <person name="Alarcon-Chaidez F."/>
            <person name="Wikel S."/>
            <person name="Strausberg R."/>
        </authorList>
    </citation>
    <scope>NUCLEOTIDE SEQUENCE [LARGE SCALE GENOMIC DNA]</scope>
    <source>
        <strain evidence="4">Wikel</strain>
        <strain evidence="2">Wikel colony</strain>
    </source>
</reference>
<dbReference type="EnsemblMetazoa" id="ISCW022366-RA">
    <property type="protein sequence ID" value="ISCW022366-PA"/>
    <property type="gene ID" value="ISCW022366"/>
</dbReference>
<gene>
    <name evidence="2" type="ORF">IscW_ISCW022366</name>
</gene>
<dbReference type="VEuPathDB" id="VectorBase:ISCW022366"/>
<feature type="region of interest" description="Disordered" evidence="1">
    <location>
        <begin position="109"/>
        <end position="162"/>
    </location>
</feature>
<evidence type="ECO:0000256" key="1">
    <source>
        <dbReference type="SAM" id="MobiDB-lite"/>
    </source>
</evidence>
<feature type="compositionally biased region" description="Basic and acidic residues" evidence="1">
    <location>
        <begin position="129"/>
        <end position="154"/>
    </location>
</feature>
<dbReference type="VEuPathDB" id="VectorBase:ISCP_004859"/>
<keyword evidence="4" id="KW-1185">Reference proteome</keyword>
<evidence type="ECO:0000313" key="2">
    <source>
        <dbReference type="EMBL" id="EEC17922.1"/>
    </source>
</evidence>
<sequence>MADPDVLVSSLASAAALAASGYLFAVGVGRIKVTAREGRPAMVSRFDSLDGHTVRGRVEAAFSSMMEDGAGDELPAVAPYDGRFHDEDDVMDGDYDSRDFVVHRNTFNSVDDYNSEDSTTHGSPQSDSLRWRPPERRHPHHDPNDRHDDDRRSPDYASSEDEADYHVDYAYEGEDSPDFVDNSDAYATDPRRYVYYPEEKELEVIPEEDEEELREQAGSREDAASDCSYGGECSWTLTLFTEGRERFPTFDHKLHCKLLTFGDA</sequence>
<name>B7QGF0_IXOSC</name>
<dbReference type="EMBL" id="ABJB010931795">
    <property type="status" value="NOT_ANNOTATED_CDS"/>
    <property type="molecule type" value="Genomic_DNA"/>
</dbReference>
<dbReference type="PaxDb" id="6945-B7QGF0"/>
<dbReference type="InParanoid" id="B7QGF0"/>